<comment type="caution">
    <text evidence="4">The sequence shown here is derived from an EMBL/GenBank/DDBJ whole genome shotgun (WGS) entry which is preliminary data.</text>
</comment>
<feature type="transmembrane region" description="Helical" evidence="2">
    <location>
        <begin position="164"/>
        <end position="184"/>
    </location>
</feature>
<evidence type="ECO:0000313" key="5">
    <source>
        <dbReference type="Proteomes" id="UP001209654"/>
    </source>
</evidence>
<feature type="region of interest" description="Disordered" evidence="1">
    <location>
        <begin position="736"/>
        <end position="756"/>
    </location>
</feature>
<feature type="transmembrane region" description="Helical" evidence="2">
    <location>
        <begin position="85"/>
        <end position="109"/>
    </location>
</feature>
<dbReference type="InterPro" id="IPR038765">
    <property type="entry name" value="Papain-like_cys_pep_sf"/>
</dbReference>
<feature type="transmembrane region" description="Helical" evidence="2">
    <location>
        <begin position="129"/>
        <end position="157"/>
    </location>
</feature>
<evidence type="ECO:0000313" key="4">
    <source>
        <dbReference type="EMBL" id="GLB65594.1"/>
    </source>
</evidence>
<dbReference type="PANTHER" id="PTHR42736">
    <property type="entry name" value="PROTEIN-GLUTAMINE GAMMA-GLUTAMYLTRANSFERASE"/>
    <property type="match status" value="1"/>
</dbReference>
<name>A0ABQ5MNP1_9MICC</name>
<feature type="region of interest" description="Disordered" evidence="1">
    <location>
        <begin position="574"/>
        <end position="627"/>
    </location>
</feature>
<dbReference type="Pfam" id="PF01841">
    <property type="entry name" value="Transglut_core"/>
    <property type="match status" value="1"/>
</dbReference>
<keyword evidence="2" id="KW-0472">Membrane</keyword>
<dbReference type="InterPro" id="IPR021878">
    <property type="entry name" value="TgpA_N"/>
</dbReference>
<sequence length="789" mass="82907">MTAMLDRPVAPDRPSRGGERRRAPGFAPWLMSGAVALATILAAANIHGVIEHWSWLWPVIITVLAVEAGPGLARAMRWSPVAGTLLGLVGLAGSVTALFLSSTSILLVIPGPGSLRALEFLIADAQDAVISQVAPVLASPGIVMVACVGVGLVALLVDTMAVPLQLPAASGFGLLAILVVPAIIKPHSLGPAGFLAAAAGYLAILAAAQWLDGLDEAPPGRTAAGQFGRAAGIGAGALALALLLPLGIPGFTTGAFPQGSRLDWLGAPTGLNPILSLGDNLRRPGAFGRITYATDSKTPLYLRTVTLENLTGARWSPTDTRDEQREGVEEMGTPRIRELLDEGTVTTTAIETRSFTSPWLPAPYAPAEIIGVDGDWSWDPGTLAVQASLGTSSANQDYIVRSVTPDLTRENLQDADPLDSPRVDGIFTSLPSDMPDIIVDTTEEVLDGLEDPYDQAMAIQSYLRGPGFVYSEQAPVDGGYDQSGFEVVAAFLEEKAGYCVHYAATMAIMAREAGIPSRIAVGYAPGRETGETVEVDGRELTEHEVDSRDAHAWPELFFEDIGWVAFEPTPGRGAVPAYAQQPTAPVPDQAERENLNPGGNRVPSQPSLPRAGGSPDGSAAAQDAPATGPWTATGLGILVLALAAPALIRRSRTRRSRNQLLTADRPSRDTALVAWREARDAAADYGISAAPEESARAFERRLGQELDGGAAAALARLREDYEIAAYANPAAPRPGSIGARGAATDAGGGTGSQRQWSDVESVAGGLRRNSTWQQRMLGLLFPRSLFIRR</sequence>
<dbReference type="PANTHER" id="PTHR42736:SF1">
    <property type="entry name" value="PROTEIN-GLUTAMINE GAMMA-GLUTAMYLTRANSFERASE"/>
    <property type="match status" value="1"/>
</dbReference>
<keyword evidence="2" id="KW-0812">Transmembrane</keyword>
<feature type="transmembrane region" description="Helical" evidence="2">
    <location>
        <begin position="630"/>
        <end position="648"/>
    </location>
</feature>
<dbReference type="InterPro" id="IPR002931">
    <property type="entry name" value="Transglutaminase-like"/>
</dbReference>
<gene>
    <name evidence="4" type="ORF">AHIS1636_00330</name>
</gene>
<feature type="compositionally biased region" description="Basic and acidic residues" evidence="1">
    <location>
        <begin position="9"/>
        <end position="21"/>
    </location>
</feature>
<keyword evidence="5" id="KW-1185">Reference proteome</keyword>
<dbReference type="Proteomes" id="UP001209654">
    <property type="component" value="Unassembled WGS sequence"/>
</dbReference>
<evidence type="ECO:0000256" key="2">
    <source>
        <dbReference type="SAM" id="Phobius"/>
    </source>
</evidence>
<feature type="transmembrane region" description="Helical" evidence="2">
    <location>
        <begin position="26"/>
        <end position="49"/>
    </location>
</feature>
<dbReference type="SUPFAM" id="SSF54001">
    <property type="entry name" value="Cysteine proteinases"/>
    <property type="match status" value="1"/>
</dbReference>
<dbReference type="Pfam" id="PF11992">
    <property type="entry name" value="TgpA_N"/>
    <property type="match status" value="1"/>
</dbReference>
<reference evidence="4 5" key="1">
    <citation type="journal article" date="2023" name="Int. J. Syst. Evol. Microbiol.">
        <title>Arthrobacter mangrovi sp. nov., an actinobacterium isolated from the rhizosphere of a mangrove.</title>
        <authorList>
            <person name="Hamada M."/>
            <person name="Saitou S."/>
            <person name="Enomoto N."/>
            <person name="Nanri K."/>
            <person name="Hidaka K."/>
            <person name="Miura T."/>
            <person name="Tamura T."/>
        </authorList>
    </citation>
    <scope>NUCLEOTIDE SEQUENCE [LARGE SCALE GENOMIC DNA]</scope>
    <source>
        <strain evidence="4 5">NBRC 112813</strain>
    </source>
</reference>
<proteinExistence type="predicted"/>
<keyword evidence="2" id="KW-1133">Transmembrane helix</keyword>
<dbReference type="InterPro" id="IPR052901">
    <property type="entry name" value="Bact_TGase-like"/>
</dbReference>
<evidence type="ECO:0000256" key="1">
    <source>
        <dbReference type="SAM" id="MobiDB-lite"/>
    </source>
</evidence>
<dbReference type="SMART" id="SM00460">
    <property type="entry name" value="TGc"/>
    <property type="match status" value="1"/>
</dbReference>
<feature type="domain" description="Transglutaminase-like" evidence="3">
    <location>
        <begin position="491"/>
        <end position="570"/>
    </location>
</feature>
<dbReference type="EMBL" id="BRVS01000001">
    <property type="protein sequence ID" value="GLB65594.1"/>
    <property type="molecule type" value="Genomic_DNA"/>
</dbReference>
<organism evidence="4 5">
    <name type="scientific">Arthrobacter mangrovi</name>
    <dbReference type="NCBI Taxonomy" id="2966350"/>
    <lineage>
        <taxon>Bacteria</taxon>
        <taxon>Bacillati</taxon>
        <taxon>Actinomycetota</taxon>
        <taxon>Actinomycetes</taxon>
        <taxon>Micrococcales</taxon>
        <taxon>Micrococcaceae</taxon>
        <taxon>Arthrobacter</taxon>
    </lineage>
</organism>
<dbReference type="RefSeq" id="WP_264793786.1">
    <property type="nucleotide sequence ID" value="NZ_BRVS01000001.1"/>
</dbReference>
<feature type="transmembrane region" description="Helical" evidence="2">
    <location>
        <begin position="190"/>
        <end position="211"/>
    </location>
</feature>
<feature type="transmembrane region" description="Helical" evidence="2">
    <location>
        <begin position="55"/>
        <end position="73"/>
    </location>
</feature>
<protein>
    <submittedName>
        <fullName evidence="4">Transglutaminase</fullName>
    </submittedName>
</protein>
<dbReference type="Gene3D" id="3.10.620.30">
    <property type="match status" value="1"/>
</dbReference>
<feature type="region of interest" description="Disordered" evidence="1">
    <location>
        <begin position="1"/>
        <end position="21"/>
    </location>
</feature>
<accession>A0ABQ5MNP1</accession>
<evidence type="ECO:0000259" key="3">
    <source>
        <dbReference type="SMART" id="SM00460"/>
    </source>
</evidence>
<feature type="transmembrane region" description="Helical" evidence="2">
    <location>
        <begin position="231"/>
        <end position="251"/>
    </location>
</feature>